<dbReference type="EMBL" id="CP015249">
    <property type="protein sequence ID" value="ANB16328.1"/>
    <property type="molecule type" value="Genomic_DNA"/>
</dbReference>
<dbReference type="NCBIfam" id="NF047335">
    <property type="entry name" value="T3SS_XAC0095"/>
    <property type="match status" value="1"/>
</dbReference>
<name>A0A167GA80_9GAMM</name>
<dbReference type="KEGG" id="dko:I596_291"/>
<dbReference type="OrthoDB" id="9985655at2"/>
<accession>A0A167GA80</accession>
<evidence type="ECO:0000313" key="3">
    <source>
        <dbReference type="Proteomes" id="UP000076830"/>
    </source>
</evidence>
<evidence type="ECO:0000259" key="1">
    <source>
        <dbReference type="Pfam" id="PF26642"/>
    </source>
</evidence>
<keyword evidence="3" id="KW-1185">Reference proteome</keyword>
<reference evidence="2 3" key="1">
    <citation type="submission" date="2016-04" db="EMBL/GenBank/DDBJ databases">
        <title>Complete genome sequence of Dokdonella koreensis DS-123T.</title>
        <authorList>
            <person name="Kim J.F."/>
            <person name="Lee H."/>
            <person name="Kwak M.-J."/>
        </authorList>
    </citation>
    <scope>NUCLEOTIDE SEQUENCE [LARGE SCALE GENOMIC DNA]</scope>
    <source>
        <strain evidence="2 3">DS-123</strain>
    </source>
</reference>
<sequence length="80" mass="8964">MNDEDESAPASHYRLPEEAYVALRAVRDQLLERLAAPRSPSDDRPDTVLPLTPAMLVQCFGPMARQVGACLDAAQWTRRR</sequence>
<dbReference type="AlphaFoldDB" id="A0A167GA80"/>
<dbReference type="Pfam" id="PF26642">
    <property type="entry name" value="XAC0095_dom"/>
    <property type="match status" value="1"/>
</dbReference>
<protein>
    <recommendedName>
        <fullName evidence="1">XAC0095-like domain-containing protein</fullName>
    </recommendedName>
</protein>
<evidence type="ECO:0000313" key="2">
    <source>
        <dbReference type="EMBL" id="ANB16328.1"/>
    </source>
</evidence>
<organism evidence="2 3">
    <name type="scientific">Dokdonella koreensis DS-123</name>
    <dbReference type="NCBI Taxonomy" id="1300342"/>
    <lineage>
        <taxon>Bacteria</taxon>
        <taxon>Pseudomonadati</taxon>
        <taxon>Pseudomonadota</taxon>
        <taxon>Gammaproteobacteria</taxon>
        <taxon>Lysobacterales</taxon>
        <taxon>Rhodanobacteraceae</taxon>
        <taxon>Dokdonella</taxon>
    </lineage>
</organism>
<feature type="domain" description="XAC0095-like" evidence="1">
    <location>
        <begin position="11"/>
        <end position="76"/>
    </location>
</feature>
<proteinExistence type="predicted"/>
<dbReference type="RefSeq" id="WP_067643096.1">
    <property type="nucleotide sequence ID" value="NZ_CP015249.1"/>
</dbReference>
<dbReference type="Proteomes" id="UP000076830">
    <property type="component" value="Chromosome"/>
</dbReference>
<gene>
    <name evidence="2" type="ORF">I596_291</name>
</gene>
<dbReference type="InterPro" id="IPR058099">
    <property type="entry name" value="T3SS_XAC0095_dom"/>
</dbReference>